<dbReference type="InterPro" id="IPR036312">
    <property type="entry name" value="Bifun_inhib/LTP/seed_sf"/>
</dbReference>
<evidence type="ECO:0000256" key="1">
    <source>
        <dbReference type="ARBA" id="ARBA00003211"/>
    </source>
</evidence>
<accession>A0AAW1W6M1</accession>
<dbReference type="Pfam" id="PF00234">
    <property type="entry name" value="Tryp_alpha_amyl"/>
    <property type="match status" value="1"/>
</dbReference>
<dbReference type="EMBL" id="JBEDUW010000006">
    <property type="protein sequence ID" value="KAK9920243.1"/>
    <property type="molecule type" value="Genomic_DNA"/>
</dbReference>
<feature type="signal peptide" evidence="6">
    <location>
        <begin position="1"/>
        <end position="27"/>
    </location>
</feature>
<keyword evidence="9" id="KW-1185">Reference proteome</keyword>
<keyword evidence="4" id="KW-0446">Lipid-binding</keyword>
<dbReference type="SUPFAM" id="SSF47699">
    <property type="entry name" value="Bifunctional inhibitor/lipid-transfer protein/seed storage 2S albumin"/>
    <property type="match status" value="1"/>
</dbReference>
<reference evidence="8 9" key="1">
    <citation type="journal article" date="2023" name="G3 (Bethesda)">
        <title>A chromosome-length genome assembly and annotation of blackberry (Rubus argutus, cv. 'Hillquist').</title>
        <authorList>
            <person name="Bruna T."/>
            <person name="Aryal R."/>
            <person name="Dudchenko O."/>
            <person name="Sargent D.J."/>
            <person name="Mead D."/>
            <person name="Buti M."/>
            <person name="Cavallini A."/>
            <person name="Hytonen T."/>
            <person name="Andres J."/>
            <person name="Pham M."/>
            <person name="Weisz D."/>
            <person name="Mascagni F."/>
            <person name="Usai G."/>
            <person name="Natali L."/>
            <person name="Bassil N."/>
            <person name="Fernandez G.E."/>
            <person name="Lomsadze A."/>
            <person name="Armour M."/>
            <person name="Olukolu B."/>
            <person name="Poorten T."/>
            <person name="Britton C."/>
            <person name="Davik J."/>
            <person name="Ashrafi H."/>
            <person name="Aiden E.L."/>
            <person name="Borodovsky M."/>
            <person name="Worthington M."/>
        </authorList>
    </citation>
    <scope>NUCLEOTIDE SEQUENCE [LARGE SCALE GENOMIC DNA]</scope>
    <source>
        <strain evidence="8">PI 553951</strain>
    </source>
</reference>
<dbReference type="InterPro" id="IPR016140">
    <property type="entry name" value="Bifunc_inhib/LTP/seed_store"/>
</dbReference>
<dbReference type="PANTHER" id="PTHR33076">
    <property type="entry name" value="NON-SPECIFIC LIPID-TRANSFER PROTEIN 2-RELATED"/>
    <property type="match status" value="1"/>
</dbReference>
<keyword evidence="3" id="KW-0813">Transport</keyword>
<dbReference type="Gene3D" id="1.10.110.10">
    <property type="entry name" value="Plant lipid-transfer and hydrophobic proteins"/>
    <property type="match status" value="1"/>
</dbReference>
<organism evidence="8 9">
    <name type="scientific">Rubus argutus</name>
    <name type="common">Southern blackberry</name>
    <dbReference type="NCBI Taxonomy" id="59490"/>
    <lineage>
        <taxon>Eukaryota</taxon>
        <taxon>Viridiplantae</taxon>
        <taxon>Streptophyta</taxon>
        <taxon>Embryophyta</taxon>
        <taxon>Tracheophyta</taxon>
        <taxon>Spermatophyta</taxon>
        <taxon>Magnoliopsida</taxon>
        <taxon>eudicotyledons</taxon>
        <taxon>Gunneridae</taxon>
        <taxon>Pentapetalae</taxon>
        <taxon>rosids</taxon>
        <taxon>fabids</taxon>
        <taxon>Rosales</taxon>
        <taxon>Rosaceae</taxon>
        <taxon>Rosoideae</taxon>
        <taxon>Rosoideae incertae sedis</taxon>
        <taxon>Rubus</taxon>
    </lineage>
</organism>
<protein>
    <recommendedName>
        <fullName evidence="7">Bifunctional inhibitor/plant lipid transfer protein/seed storage helical domain-containing protein</fullName>
    </recommendedName>
</protein>
<evidence type="ECO:0000256" key="5">
    <source>
        <dbReference type="ARBA" id="ARBA00023157"/>
    </source>
</evidence>
<comment type="caution">
    <text evidence="8">The sequence shown here is derived from an EMBL/GenBank/DDBJ whole genome shotgun (WGS) entry which is preliminary data.</text>
</comment>
<evidence type="ECO:0000313" key="9">
    <source>
        <dbReference type="Proteomes" id="UP001457282"/>
    </source>
</evidence>
<proteinExistence type="inferred from homology"/>
<dbReference type="InterPro" id="IPR000528">
    <property type="entry name" value="Plant_nsLTP"/>
</dbReference>
<sequence>MASSGVLKVVCVVALLMAALFLCGVKASVQCRHLADDLQPCTPYVQNGGVPEEMCCNGIKTIYNRGQTTRQDIANCLRQLNNDANTQTIPLALGLPDRCGIVG</sequence>
<evidence type="ECO:0000256" key="3">
    <source>
        <dbReference type="ARBA" id="ARBA00022448"/>
    </source>
</evidence>
<evidence type="ECO:0000259" key="7">
    <source>
        <dbReference type="Pfam" id="PF00234"/>
    </source>
</evidence>
<dbReference type="GO" id="GO:0006869">
    <property type="term" value="P:lipid transport"/>
    <property type="evidence" value="ECO:0007669"/>
    <property type="project" value="InterPro"/>
</dbReference>
<comment type="function">
    <text evidence="1">Plant non-specific lipid-transfer proteins transfer phospholipids as well as galactolipids across membranes. May play a role in wax or cutin deposition in the cell walls of expanding epidermal cells and certain secretory tissues.</text>
</comment>
<dbReference type="Proteomes" id="UP001457282">
    <property type="component" value="Unassembled WGS sequence"/>
</dbReference>
<feature type="domain" description="Bifunctional inhibitor/plant lipid transfer protein/seed storage helical" evidence="7">
    <location>
        <begin position="31"/>
        <end position="101"/>
    </location>
</feature>
<dbReference type="PRINTS" id="PR00382">
    <property type="entry name" value="LIPIDTRNSFER"/>
</dbReference>
<keyword evidence="5" id="KW-1015">Disulfide bond</keyword>
<dbReference type="AlphaFoldDB" id="A0AAW1W6M1"/>
<keyword evidence="6" id="KW-0732">Signal</keyword>
<evidence type="ECO:0000256" key="6">
    <source>
        <dbReference type="SAM" id="SignalP"/>
    </source>
</evidence>
<evidence type="ECO:0000313" key="8">
    <source>
        <dbReference type="EMBL" id="KAK9920243.1"/>
    </source>
</evidence>
<feature type="chain" id="PRO_5044013600" description="Bifunctional inhibitor/plant lipid transfer protein/seed storage helical domain-containing protein" evidence="6">
    <location>
        <begin position="28"/>
        <end position="103"/>
    </location>
</feature>
<evidence type="ECO:0000256" key="2">
    <source>
        <dbReference type="ARBA" id="ARBA00009748"/>
    </source>
</evidence>
<dbReference type="GO" id="GO:0008289">
    <property type="term" value="F:lipid binding"/>
    <property type="evidence" value="ECO:0007669"/>
    <property type="project" value="UniProtKB-KW"/>
</dbReference>
<name>A0AAW1W6M1_RUBAR</name>
<comment type="similarity">
    <text evidence="2">Belongs to the plant LTP family.</text>
</comment>
<evidence type="ECO:0000256" key="4">
    <source>
        <dbReference type="ARBA" id="ARBA00023121"/>
    </source>
</evidence>
<gene>
    <name evidence="8" type="ORF">M0R45_028801</name>
</gene>